<keyword evidence="3" id="KW-0472">Membrane</keyword>
<feature type="transmembrane region" description="Helical" evidence="3">
    <location>
        <begin position="500"/>
        <end position="529"/>
    </location>
</feature>
<dbReference type="GeneID" id="85014794"/>
<feature type="region of interest" description="Disordered" evidence="2">
    <location>
        <begin position="319"/>
        <end position="338"/>
    </location>
</feature>
<accession>A0A7W9SH52</accession>
<dbReference type="Proteomes" id="UP000522163">
    <property type="component" value="Unassembled WGS sequence"/>
</dbReference>
<keyword evidence="1" id="KW-0175">Coiled coil</keyword>
<keyword evidence="3" id="KW-0812">Transmembrane</keyword>
<protein>
    <submittedName>
        <fullName evidence="4">Uncharacterized protein</fullName>
    </submittedName>
</protein>
<dbReference type="AlphaFoldDB" id="A0A7W9SH52"/>
<proteinExistence type="predicted"/>
<name>A0A7W9SH52_9FIRM</name>
<organism evidence="4 5">
    <name type="scientific">Oribacterium sinus</name>
    <dbReference type="NCBI Taxonomy" id="237576"/>
    <lineage>
        <taxon>Bacteria</taxon>
        <taxon>Bacillati</taxon>
        <taxon>Bacillota</taxon>
        <taxon>Clostridia</taxon>
        <taxon>Lachnospirales</taxon>
        <taxon>Lachnospiraceae</taxon>
        <taxon>Oribacterium</taxon>
    </lineage>
</organism>
<evidence type="ECO:0000256" key="3">
    <source>
        <dbReference type="SAM" id="Phobius"/>
    </source>
</evidence>
<dbReference type="EMBL" id="JACHHH010000005">
    <property type="protein sequence ID" value="MBB6041275.1"/>
    <property type="molecule type" value="Genomic_DNA"/>
</dbReference>
<keyword evidence="3" id="KW-1133">Transmembrane helix</keyword>
<evidence type="ECO:0000313" key="5">
    <source>
        <dbReference type="Proteomes" id="UP000522163"/>
    </source>
</evidence>
<feature type="coiled-coil region" evidence="1">
    <location>
        <begin position="225"/>
        <end position="263"/>
    </location>
</feature>
<dbReference type="InterPro" id="IPR043756">
    <property type="entry name" value="DUF5702"/>
</dbReference>
<evidence type="ECO:0000256" key="1">
    <source>
        <dbReference type="SAM" id="Coils"/>
    </source>
</evidence>
<reference evidence="4 5" key="1">
    <citation type="submission" date="2020-08" db="EMBL/GenBank/DDBJ databases">
        <title>Genomic Encyclopedia of Type Strains, Phase IV (KMG-IV): sequencing the most valuable type-strain genomes for metagenomic binning, comparative biology and taxonomic classification.</title>
        <authorList>
            <person name="Goeker M."/>
        </authorList>
    </citation>
    <scope>NUCLEOTIDE SEQUENCE [LARGE SCALE GENOMIC DNA]</scope>
    <source>
        <strain evidence="4 5">DSM 17245</strain>
    </source>
</reference>
<comment type="caution">
    <text evidence="4">The sequence shown here is derived from an EMBL/GenBank/DDBJ whole genome shotgun (WGS) entry which is preliminary data.</text>
</comment>
<gene>
    <name evidence="4" type="ORF">HNQ46_001252</name>
</gene>
<feature type="compositionally biased region" description="Acidic residues" evidence="2">
    <location>
        <begin position="328"/>
        <end position="338"/>
    </location>
</feature>
<dbReference type="Pfam" id="PF18960">
    <property type="entry name" value="DUF5702"/>
    <property type="match status" value="1"/>
</dbReference>
<evidence type="ECO:0000313" key="4">
    <source>
        <dbReference type="EMBL" id="MBB6041275.1"/>
    </source>
</evidence>
<dbReference type="RefSeq" id="WP_183683862.1">
    <property type="nucleotide sequence ID" value="NZ_JACHHH010000005.1"/>
</dbReference>
<evidence type="ECO:0000256" key="2">
    <source>
        <dbReference type="SAM" id="MobiDB-lite"/>
    </source>
</evidence>
<sequence length="676" mass="77652">MAKKQFSASITVFLSLIFVLVAALVLTIAESARTISQKLYMQTALNSAMESLFSEFHRPLWENYRIYALEYRDDKLLQEELEGFTSLYTEAKDLFPCKVEKEDFLFPNRGILCEDHYFEEEVLEYMPALLAKDAIEFLGEKKEDTEALATLKDFQKKEKESKSIEELQKKYSLSHRDIEALEGLIETIDMECKACATQHKNGAKALSAHNPGAFYSSCAGFTAGLERIQQTVPRYQSTADSLREKVAQLRQHFEEEKPNLEEDGIAAIEAELSSYDQYLDAEGSIRQNIEALPPKCDSLKAQAETVKQEVKDFEEWLEEEREARRENEDEEDDDEEDLSQEIQDFYHSAEAEWNSFSLPAYNGQVTKINKQNRKALENLRNLGKKKLLEYLLPEGVPCPSDDEKYAVPPGFSTNSKANPLQVGLLGEYSLRYFHSYHKKDDDKSIPYSGANGMEVEYLIHQKKSDYANLSAQVLSLLAFREAMNFIYIMKSPEMREEAKAFVTAFLAVTLNPIVIEVFTLFVIGIWAFAQSLIDVRQLLDDKRVPLMHSEESWRLSLSHLLTFNINEEGGDENQGKHGLSYQDYCRAFLFASGCLSQSKVNDRMLYCMEKNIQSTVSEKESQFQLEHCLYFLSTDAGIKSKHSLYHKGFLESLGLRPEEHYQFTLHSDYKYKNLSH</sequence>